<dbReference type="AlphaFoldDB" id="A0A348WGQ5"/>
<gene>
    <name evidence="1" type="ORF">DCS45_17850</name>
</gene>
<dbReference type="Proteomes" id="UP000264719">
    <property type="component" value="Unassembled WGS sequence"/>
</dbReference>
<dbReference type="EMBL" id="DMVW01000171">
    <property type="protein sequence ID" value="HAR53717.1"/>
    <property type="molecule type" value="Genomic_DNA"/>
</dbReference>
<name>A0A348WGQ5_9RHOB</name>
<comment type="caution">
    <text evidence="1">The sequence shown here is derived from an EMBL/GenBank/DDBJ whole genome shotgun (WGS) entry which is preliminary data.</text>
</comment>
<protein>
    <submittedName>
        <fullName evidence="1">Uncharacterized protein</fullName>
    </submittedName>
</protein>
<sequence length="94" mass="10700">MHNTMDQFVPQGGRNDQNLLKCKAEEARSIILAVEDGEPELLQRYAETRNLTDVNETNQKRHELISQIFEKFGPAESGFGNQSELAYFLNNATK</sequence>
<evidence type="ECO:0000313" key="2">
    <source>
        <dbReference type="Proteomes" id="UP000264719"/>
    </source>
</evidence>
<proteinExistence type="predicted"/>
<organism evidence="1 2">
    <name type="scientific">Roseovarius nubinhibens</name>
    <dbReference type="NCBI Taxonomy" id="314263"/>
    <lineage>
        <taxon>Bacteria</taxon>
        <taxon>Pseudomonadati</taxon>
        <taxon>Pseudomonadota</taxon>
        <taxon>Alphaproteobacteria</taxon>
        <taxon>Rhodobacterales</taxon>
        <taxon>Roseobacteraceae</taxon>
        <taxon>Roseovarius</taxon>
    </lineage>
</organism>
<accession>A0A348WGQ5</accession>
<reference evidence="1 2" key="1">
    <citation type="journal article" date="2018" name="Nat. Biotechnol.">
        <title>A standardized bacterial taxonomy based on genome phylogeny substantially revises the tree of life.</title>
        <authorList>
            <person name="Parks D.H."/>
            <person name="Chuvochina M."/>
            <person name="Waite D.W."/>
            <person name="Rinke C."/>
            <person name="Skarshewski A."/>
            <person name="Chaumeil P.A."/>
            <person name="Hugenholtz P."/>
        </authorList>
    </citation>
    <scope>NUCLEOTIDE SEQUENCE [LARGE SCALE GENOMIC DNA]</scope>
    <source>
        <strain evidence="1">UBA9169</strain>
    </source>
</reference>
<evidence type="ECO:0000313" key="1">
    <source>
        <dbReference type="EMBL" id="HAR53717.1"/>
    </source>
</evidence>